<dbReference type="PROSITE" id="PS51898">
    <property type="entry name" value="TYR_RECOMBINASE"/>
    <property type="match status" value="1"/>
</dbReference>
<dbReference type="GO" id="GO:0015074">
    <property type="term" value="P:DNA integration"/>
    <property type="evidence" value="ECO:0007669"/>
    <property type="project" value="UniProtKB-KW"/>
</dbReference>
<dbReference type="InterPro" id="IPR013762">
    <property type="entry name" value="Integrase-like_cat_sf"/>
</dbReference>
<reference evidence="4 5" key="1">
    <citation type="submission" date="2016-07" db="EMBL/GenBank/DDBJ databases">
        <title>Draft Genome Sequence of Methylobrevis pamukkalensis PK2.</title>
        <authorList>
            <person name="Vasilenko O.V."/>
            <person name="Doronina N.V."/>
            <person name="Shmareva M.N."/>
            <person name="Tarlachkov S.V."/>
            <person name="Mustakhimov I."/>
            <person name="Trotsenko Y.A."/>
        </authorList>
    </citation>
    <scope>NUCLEOTIDE SEQUENCE [LARGE SCALE GENOMIC DNA]</scope>
    <source>
        <strain evidence="4 5">PK2</strain>
    </source>
</reference>
<sequence length="372" mass="42319">MPRPSKGARLWLDPRERVWWIRDGAVKRRTGCTQGEHERAQRLLAEHIAAKWTAPVERRADRLLIADILTWYAREIAPRHRAAATTGHAIDRLADWWGAKTLAEIRAATCRAYAEHRRRQPRPQAKSEAAKAKTIGDATIRRELGVLRAAVNAWHAEEPLEALPVITLPDQPGSRLRWLRRDEAARLLRAARRLDDRQAGRALARFILIGLHTGTRSGAIRDLAWLPNVRGGWIDVEAGLIHRRGEGQSESSKRRPPVRIPARLMAHLRAWRRDGRSYVVHYRGLPVDRQRRSWDAARKAAGLGTDVTPHVLRHTCVTWMMINGVSIWDAAHYVGMSPAMVETVYGHHHPDYQVEVANRIGRQARPVMARNP</sequence>
<keyword evidence="2" id="KW-0233">DNA recombination</keyword>
<evidence type="ECO:0000256" key="2">
    <source>
        <dbReference type="ARBA" id="ARBA00023172"/>
    </source>
</evidence>
<dbReference type="PANTHER" id="PTHR30349:SF88">
    <property type="entry name" value="BLL1584 PROTEIN"/>
    <property type="match status" value="1"/>
</dbReference>
<organism evidence="4 5">
    <name type="scientific">Methylobrevis pamukkalensis</name>
    <dbReference type="NCBI Taxonomy" id="1439726"/>
    <lineage>
        <taxon>Bacteria</taxon>
        <taxon>Pseudomonadati</taxon>
        <taxon>Pseudomonadota</taxon>
        <taxon>Alphaproteobacteria</taxon>
        <taxon>Hyphomicrobiales</taxon>
        <taxon>Pleomorphomonadaceae</taxon>
        <taxon>Methylobrevis</taxon>
    </lineage>
</organism>
<keyword evidence="1" id="KW-0229">DNA integration</keyword>
<dbReference type="InterPro" id="IPR011010">
    <property type="entry name" value="DNA_brk_join_enz"/>
</dbReference>
<evidence type="ECO:0000256" key="1">
    <source>
        <dbReference type="ARBA" id="ARBA00022908"/>
    </source>
</evidence>
<dbReference type="SUPFAM" id="SSF56349">
    <property type="entry name" value="DNA breaking-rejoining enzymes"/>
    <property type="match status" value="1"/>
</dbReference>
<dbReference type="PANTHER" id="PTHR30349">
    <property type="entry name" value="PHAGE INTEGRASE-RELATED"/>
    <property type="match status" value="1"/>
</dbReference>
<dbReference type="RefSeq" id="WP_069307824.1">
    <property type="nucleotide sequence ID" value="NZ_MCRJ01000103.1"/>
</dbReference>
<dbReference type="Proteomes" id="UP000094622">
    <property type="component" value="Unassembled WGS sequence"/>
</dbReference>
<gene>
    <name evidence="4" type="primary">xerC_3</name>
    <name evidence="4" type="ORF">A6302_03491</name>
</gene>
<dbReference type="AlphaFoldDB" id="A0A1E3GYS1"/>
<keyword evidence="5" id="KW-1185">Reference proteome</keyword>
<evidence type="ECO:0000259" key="3">
    <source>
        <dbReference type="PROSITE" id="PS51898"/>
    </source>
</evidence>
<dbReference type="InterPro" id="IPR002104">
    <property type="entry name" value="Integrase_catalytic"/>
</dbReference>
<evidence type="ECO:0000313" key="5">
    <source>
        <dbReference type="Proteomes" id="UP000094622"/>
    </source>
</evidence>
<name>A0A1E3GYS1_9HYPH</name>
<dbReference type="InterPro" id="IPR050090">
    <property type="entry name" value="Tyrosine_recombinase_XerCD"/>
</dbReference>
<dbReference type="GO" id="GO:0006310">
    <property type="term" value="P:DNA recombination"/>
    <property type="evidence" value="ECO:0007669"/>
    <property type="project" value="UniProtKB-KW"/>
</dbReference>
<dbReference type="Pfam" id="PF00589">
    <property type="entry name" value="Phage_integrase"/>
    <property type="match status" value="1"/>
</dbReference>
<protein>
    <submittedName>
        <fullName evidence="4">Tyrosine recombinase XerC</fullName>
    </submittedName>
</protein>
<dbReference type="Gene3D" id="1.10.443.10">
    <property type="entry name" value="Intergrase catalytic core"/>
    <property type="match status" value="1"/>
</dbReference>
<dbReference type="GO" id="GO:0003677">
    <property type="term" value="F:DNA binding"/>
    <property type="evidence" value="ECO:0007669"/>
    <property type="project" value="InterPro"/>
</dbReference>
<accession>A0A1E3GYS1</accession>
<proteinExistence type="predicted"/>
<dbReference type="EMBL" id="MCRJ01000103">
    <property type="protein sequence ID" value="ODN69229.1"/>
    <property type="molecule type" value="Genomic_DNA"/>
</dbReference>
<evidence type="ECO:0000313" key="4">
    <source>
        <dbReference type="EMBL" id="ODN69229.1"/>
    </source>
</evidence>
<dbReference type="OrthoDB" id="9808346at2"/>
<feature type="domain" description="Tyr recombinase" evidence="3">
    <location>
        <begin position="174"/>
        <end position="358"/>
    </location>
</feature>
<comment type="caution">
    <text evidence="4">The sequence shown here is derived from an EMBL/GenBank/DDBJ whole genome shotgun (WGS) entry which is preliminary data.</text>
</comment>